<reference evidence="3 4" key="1">
    <citation type="submission" date="2019-03" db="EMBL/GenBank/DDBJ databases">
        <title>Sequencing the genomes of 1000 actinobacteria strains.</title>
        <authorList>
            <person name="Klenk H.-P."/>
        </authorList>
    </citation>
    <scope>NUCLEOTIDE SEQUENCE [LARGE SCALE GENOMIC DNA]</scope>
    <source>
        <strain evidence="3 4">DSM 43805</strain>
    </source>
</reference>
<keyword evidence="2" id="KW-0472">Membrane</keyword>
<evidence type="ECO:0000256" key="1">
    <source>
        <dbReference type="SAM" id="MobiDB-lite"/>
    </source>
</evidence>
<dbReference type="AlphaFoldDB" id="A0A4R6JQG5"/>
<evidence type="ECO:0000313" key="4">
    <source>
        <dbReference type="Proteomes" id="UP000294901"/>
    </source>
</evidence>
<organism evidence="3 4">
    <name type="scientific">Paractinoplanes brasiliensis</name>
    <dbReference type="NCBI Taxonomy" id="52695"/>
    <lineage>
        <taxon>Bacteria</taxon>
        <taxon>Bacillati</taxon>
        <taxon>Actinomycetota</taxon>
        <taxon>Actinomycetes</taxon>
        <taxon>Micromonosporales</taxon>
        <taxon>Micromonosporaceae</taxon>
        <taxon>Paractinoplanes</taxon>
    </lineage>
</organism>
<sequence>MPGMAFRTWVKLLGAAFGAAALVGAGQLGLAYGLGILNFTRVVDATARDQWTAQLGWVAWFALTAAAAGGLAGRTRLPLTAGAGTRMIGAIAAGVGAAAIVPLTMQPARSAEIAGVNAVFVIGSCALIGAAGGIFAAYAALGRSVSHWSLVTLSGAVWLVALTSVAPSLRSGETLPPVRLGVLDADFVPDSLIERAALFTMPVLALLSGLVIGLAARRRGLSTTAIALAGLPGPALLTVAYLIAGPGATRFQEVPYYGAMTAAGAGVFGSVIAAMLRRGPASDQPGSPLDPEPTADRPPLPQRDAQPDSAIAQAGGGPLPGTGAAQAITGRASVAARSTVAARAAVAAQRPEHELKPSDTGVITMPPFDGFTPPSQQQRPARPDNPDGEIADWVSGLGR</sequence>
<feature type="transmembrane region" description="Helical" evidence="2">
    <location>
        <begin position="85"/>
        <end position="105"/>
    </location>
</feature>
<accession>A0A4R6JQG5</accession>
<protein>
    <submittedName>
        <fullName evidence="3">Uncharacterized protein</fullName>
    </submittedName>
</protein>
<keyword evidence="4" id="KW-1185">Reference proteome</keyword>
<feature type="region of interest" description="Disordered" evidence="1">
    <location>
        <begin position="279"/>
        <end position="325"/>
    </location>
</feature>
<feature type="transmembrane region" description="Helical" evidence="2">
    <location>
        <begin position="148"/>
        <end position="169"/>
    </location>
</feature>
<keyword evidence="2" id="KW-0812">Transmembrane</keyword>
<feature type="transmembrane region" description="Helical" evidence="2">
    <location>
        <begin position="196"/>
        <end position="216"/>
    </location>
</feature>
<feature type="region of interest" description="Disordered" evidence="1">
    <location>
        <begin position="345"/>
        <end position="399"/>
    </location>
</feature>
<feature type="transmembrane region" description="Helical" evidence="2">
    <location>
        <begin position="256"/>
        <end position="276"/>
    </location>
</feature>
<feature type="transmembrane region" description="Helical" evidence="2">
    <location>
        <begin position="55"/>
        <end position="73"/>
    </location>
</feature>
<feature type="compositionally biased region" description="Pro residues" evidence="1">
    <location>
        <begin position="288"/>
        <end position="301"/>
    </location>
</feature>
<evidence type="ECO:0000256" key="2">
    <source>
        <dbReference type="SAM" id="Phobius"/>
    </source>
</evidence>
<name>A0A4R6JQG5_9ACTN</name>
<feature type="transmembrane region" description="Helical" evidence="2">
    <location>
        <begin position="117"/>
        <end position="141"/>
    </location>
</feature>
<feature type="transmembrane region" description="Helical" evidence="2">
    <location>
        <begin position="223"/>
        <end position="244"/>
    </location>
</feature>
<gene>
    <name evidence="3" type="ORF">C8E87_2426</name>
</gene>
<proteinExistence type="predicted"/>
<keyword evidence="2" id="KW-1133">Transmembrane helix</keyword>
<comment type="caution">
    <text evidence="3">The sequence shown here is derived from an EMBL/GenBank/DDBJ whole genome shotgun (WGS) entry which is preliminary data.</text>
</comment>
<dbReference type="Proteomes" id="UP000294901">
    <property type="component" value="Unassembled WGS sequence"/>
</dbReference>
<evidence type="ECO:0000313" key="3">
    <source>
        <dbReference type="EMBL" id="TDO38764.1"/>
    </source>
</evidence>
<dbReference type="EMBL" id="SNWR01000001">
    <property type="protein sequence ID" value="TDO38764.1"/>
    <property type="molecule type" value="Genomic_DNA"/>
</dbReference>